<dbReference type="AlphaFoldDB" id="A0A0L0QL20"/>
<reference evidence="14" key="1">
    <citation type="submission" date="2015-07" db="EMBL/GenBank/DDBJ databases">
        <title>Fjat-10053 dsm26.</title>
        <authorList>
            <person name="Liu B."/>
            <person name="Wang J."/>
            <person name="Zhu Y."/>
            <person name="Liu G."/>
            <person name="Chen Q."/>
            <person name="Chen Z."/>
            <person name="Lan J."/>
            <person name="Che J."/>
            <person name="Ge C."/>
            <person name="Shi H."/>
            <person name="Pan Z."/>
            <person name="Liu X."/>
        </authorList>
    </citation>
    <scope>NUCLEOTIDE SEQUENCE [LARGE SCALE GENOMIC DNA]</scope>
    <source>
        <strain evidence="14">DSM 26</strain>
    </source>
</reference>
<evidence type="ECO:0000256" key="3">
    <source>
        <dbReference type="ARBA" id="ARBA00022723"/>
    </source>
</evidence>
<keyword evidence="3 9" id="KW-0479">Metal-binding</keyword>
<dbReference type="NCBIfam" id="TIGR00693">
    <property type="entry name" value="thiE"/>
    <property type="match status" value="1"/>
</dbReference>
<comment type="cofactor">
    <cofactor evidence="9">
        <name>Mg(2+)</name>
        <dbReference type="ChEBI" id="CHEBI:18420"/>
    </cofactor>
    <text evidence="9">Binds 1 Mg(2+) ion per subunit.</text>
</comment>
<evidence type="ECO:0000313" key="14">
    <source>
        <dbReference type="Proteomes" id="UP000036780"/>
    </source>
</evidence>
<dbReference type="Pfam" id="PF02581">
    <property type="entry name" value="TMP-TENI"/>
    <property type="match status" value="1"/>
</dbReference>
<organism evidence="13 14">
    <name type="scientific">Virgibacillus pantothenticus</name>
    <dbReference type="NCBI Taxonomy" id="1473"/>
    <lineage>
        <taxon>Bacteria</taxon>
        <taxon>Bacillati</taxon>
        <taxon>Bacillota</taxon>
        <taxon>Bacilli</taxon>
        <taxon>Bacillales</taxon>
        <taxon>Bacillaceae</taxon>
        <taxon>Virgibacillus</taxon>
    </lineage>
</organism>
<dbReference type="InterPro" id="IPR036206">
    <property type="entry name" value="ThiamineP_synth_sf"/>
</dbReference>
<evidence type="ECO:0000256" key="8">
    <source>
        <dbReference type="ARBA" id="ARBA00047883"/>
    </source>
</evidence>
<feature type="binding site" evidence="9">
    <location>
        <position position="141"/>
    </location>
    <ligand>
        <name>4-amino-2-methyl-5-(diphosphooxymethyl)pyrimidine</name>
        <dbReference type="ChEBI" id="CHEBI:57841"/>
    </ligand>
</feature>
<feature type="binding site" evidence="9">
    <location>
        <position position="112"/>
    </location>
    <ligand>
        <name>4-amino-2-methyl-5-(diphosphooxymethyl)pyrimidine</name>
        <dbReference type="ChEBI" id="CHEBI:57841"/>
    </ligand>
</feature>
<feature type="binding site" evidence="9">
    <location>
        <begin position="190"/>
        <end position="191"/>
    </location>
    <ligand>
        <name>2-[(2R,5Z)-2-carboxy-4-methylthiazol-5(2H)-ylidene]ethyl phosphate</name>
        <dbReference type="ChEBI" id="CHEBI:62899"/>
    </ligand>
</feature>
<dbReference type="EMBL" id="LGTO01000007">
    <property type="protein sequence ID" value="KNE18958.1"/>
    <property type="molecule type" value="Genomic_DNA"/>
</dbReference>
<dbReference type="PATRIC" id="fig|1473.5.peg.562"/>
<evidence type="ECO:0000256" key="6">
    <source>
        <dbReference type="ARBA" id="ARBA00047334"/>
    </source>
</evidence>
<feature type="binding site" evidence="9">
    <location>
        <position position="74"/>
    </location>
    <ligand>
        <name>4-amino-2-methyl-5-(diphosphooxymethyl)pyrimidine</name>
        <dbReference type="ChEBI" id="CHEBI:57841"/>
    </ligand>
</feature>
<protein>
    <recommendedName>
        <fullName evidence="9">Thiamine-phosphate synthase</fullName>
        <shortName evidence="9">TP synthase</shortName>
        <shortName evidence="9">TPS</shortName>
        <ecNumber evidence="9">2.5.1.3</ecNumber>
    </recommendedName>
    <alternativeName>
        <fullName evidence="9">Thiamine-phosphate pyrophosphorylase</fullName>
        <shortName evidence="9">TMP pyrophosphorylase</shortName>
        <shortName evidence="9">TMP-PPase</shortName>
    </alternativeName>
</protein>
<feature type="binding site" evidence="9">
    <location>
        <position position="75"/>
    </location>
    <ligand>
        <name>Mg(2+)</name>
        <dbReference type="ChEBI" id="CHEBI:18420"/>
    </ligand>
</feature>
<dbReference type="HAMAP" id="MF_00097">
    <property type="entry name" value="TMP_synthase"/>
    <property type="match status" value="1"/>
</dbReference>
<feature type="binding site" evidence="9">
    <location>
        <position position="94"/>
    </location>
    <ligand>
        <name>Mg(2+)</name>
        <dbReference type="ChEBI" id="CHEBI:18420"/>
    </ligand>
</feature>
<comment type="catalytic activity">
    <reaction evidence="6 9 10">
        <text>4-methyl-5-(2-phosphooxyethyl)-thiazole + 4-amino-2-methyl-5-(diphosphooxymethyl)pyrimidine + H(+) = thiamine phosphate + diphosphate</text>
        <dbReference type="Rhea" id="RHEA:22328"/>
        <dbReference type="ChEBI" id="CHEBI:15378"/>
        <dbReference type="ChEBI" id="CHEBI:33019"/>
        <dbReference type="ChEBI" id="CHEBI:37575"/>
        <dbReference type="ChEBI" id="CHEBI:57841"/>
        <dbReference type="ChEBI" id="CHEBI:58296"/>
        <dbReference type="EC" id="2.5.1.3"/>
    </reaction>
</comment>
<keyword evidence="4 9" id="KW-0460">Magnesium</keyword>
<evidence type="ECO:0000256" key="2">
    <source>
        <dbReference type="ARBA" id="ARBA00022679"/>
    </source>
</evidence>
<evidence type="ECO:0000256" key="4">
    <source>
        <dbReference type="ARBA" id="ARBA00022842"/>
    </source>
</evidence>
<keyword evidence="14" id="KW-1185">Reference proteome</keyword>
<evidence type="ECO:0000259" key="12">
    <source>
        <dbReference type="Pfam" id="PF02581"/>
    </source>
</evidence>
<dbReference type="FunFam" id="3.20.20.70:FF:000096">
    <property type="entry name" value="Thiamine-phosphate synthase"/>
    <property type="match status" value="1"/>
</dbReference>
<evidence type="ECO:0000256" key="9">
    <source>
        <dbReference type="HAMAP-Rule" id="MF_00097"/>
    </source>
</evidence>
<evidence type="ECO:0000313" key="13">
    <source>
        <dbReference type="EMBL" id="KNE18958.1"/>
    </source>
</evidence>
<feature type="binding site" evidence="9">
    <location>
        <begin position="138"/>
        <end position="140"/>
    </location>
    <ligand>
        <name>2-[(2R,5Z)-2-carboxy-4-methylthiazol-5(2H)-ylidene]ethyl phosphate</name>
        <dbReference type="ChEBI" id="CHEBI:62899"/>
    </ligand>
</feature>
<dbReference type="InterPro" id="IPR022998">
    <property type="entry name" value="ThiamineP_synth_TenI"/>
</dbReference>
<keyword evidence="5 9" id="KW-0784">Thiamine biosynthesis</keyword>
<dbReference type="Gene3D" id="3.20.20.70">
    <property type="entry name" value="Aldolase class I"/>
    <property type="match status" value="1"/>
</dbReference>
<gene>
    <name evidence="9 13" type="primary">thiE</name>
    <name evidence="13" type="ORF">AFK71_10285</name>
</gene>
<dbReference type="GO" id="GO:0004789">
    <property type="term" value="F:thiamine-phosphate diphosphorylase activity"/>
    <property type="evidence" value="ECO:0007669"/>
    <property type="project" value="UniProtKB-UniRule"/>
</dbReference>
<dbReference type="PANTHER" id="PTHR20857">
    <property type="entry name" value="THIAMINE-PHOSPHATE PYROPHOSPHORYLASE"/>
    <property type="match status" value="1"/>
</dbReference>
<dbReference type="GO" id="GO:0009229">
    <property type="term" value="P:thiamine diphosphate biosynthetic process"/>
    <property type="evidence" value="ECO:0007669"/>
    <property type="project" value="UniProtKB-UniRule"/>
</dbReference>
<comment type="catalytic activity">
    <reaction evidence="8 9 10">
        <text>2-[(2R,5Z)-2-carboxy-4-methylthiazol-5(2H)-ylidene]ethyl phosphate + 4-amino-2-methyl-5-(diphosphooxymethyl)pyrimidine + 2 H(+) = thiamine phosphate + CO2 + diphosphate</text>
        <dbReference type="Rhea" id="RHEA:47844"/>
        <dbReference type="ChEBI" id="CHEBI:15378"/>
        <dbReference type="ChEBI" id="CHEBI:16526"/>
        <dbReference type="ChEBI" id="CHEBI:33019"/>
        <dbReference type="ChEBI" id="CHEBI:37575"/>
        <dbReference type="ChEBI" id="CHEBI:57841"/>
        <dbReference type="ChEBI" id="CHEBI:62899"/>
        <dbReference type="EC" id="2.5.1.3"/>
    </reaction>
</comment>
<dbReference type="InterPro" id="IPR034291">
    <property type="entry name" value="TMP_synthase"/>
</dbReference>
<dbReference type="GO" id="GO:0000287">
    <property type="term" value="F:magnesium ion binding"/>
    <property type="evidence" value="ECO:0007669"/>
    <property type="project" value="UniProtKB-UniRule"/>
</dbReference>
<evidence type="ECO:0000256" key="5">
    <source>
        <dbReference type="ARBA" id="ARBA00022977"/>
    </source>
</evidence>
<keyword evidence="2 9" id="KW-0808">Transferase</keyword>
<evidence type="ECO:0000256" key="1">
    <source>
        <dbReference type="ARBA" id="ARBA00005165"/>
    </source>
</evidence>
<evidence type="ECO:0000256" key="11">
    <source>
        <dbReference type="RuleBase" id="RU004253"/>
    </source>
</evidence>
<feature type="binding site" evidence="9">
    <location>
        <position position="170"/>
    </location>
    <ligand>
        <name>2-[(2R,5Z)-2-carboxy-4-methylthiazol-5(2H)-ylidene]ethyl phosphate</name>
        <dbReference type="ChEBI" id="CHEBI:62899"/>
    </ligand>
</feature>
<dbReference type="OrthoDB" id="9812206at2"/>
<dbReference type="UniPathway" id="UPA00060">
    <property type="reaction ID" value="UER00141"/>
</dbReference>
<comment type="catalytic activity">
    <reaction evidence="7 9 10">
        <text>2-(2-carboxy-4-methylthiazol-5-yl)ethyl phosphate + 4-amino-2-methyl-5-(diphosphooxymethyl)pyrimidine + 2 H(+) = thiamine phosphate + CO2 + diphosphate</text>
        <dbReference type="Rhea" id="RHEA:47848"/>
        <dbReference type="ChEBI" id="CHEBI:15378"/>
        <dbReference type="ChEBI" id="CHEBI:16526"/>
        <dbReference type="ChEBI" id="CHEBI:33019"/>
        <dbReference type="ChEBI" id="CHEBI:37575"/>
        <dbReference type="ChEBI" id="CHEBI:57841"/>
        <dbReference type="ChEBI" id="CHEBI:62890"/>
        <dbReference type="EC" id="2.5.1.3"/>
    </reaction>
</comment>
<sequence>MLNLQQALRKYFIMGSQNCDRDPKQILEEAIQAGITAFQYREKGQGSLSGFQKYILGKELRNICKQYDIPFFVNDDVELTQVLDADGIHVGQDDVNALELRQRFPNKWIGLSISNMQELQSSPLDHVDYLGVGPIFATTTKEDAKAAVGTDWIKQVKQLYPNMPIVGIGGISTENAASVLESGAEGVAIISAITKAKNINEAVAKL</sequence>
<proteinExistence type="inferred from homology"/>
<comment type="function">
    <text evidence="9">Condenses 4-methyl-5-(beta-hydroxyethyl)thiazole monophosphate (THZ-P) and 2-methyl-4-amino-5-hydroxymethyl pyrimidine pyrophosphate (HMP-PP) to form thiamine monophosphate (TMP).</text>
</comment>
<comment type="similarity">
    <text evidence="9 10">Belongs to the thiamine-phosphate synthase family.</text>
</comment>
<dbReference type="CDD" id="cd00564">
    <property type="entry name" value="TMP_TenI"/>
    <property type="match status" value="1"/>
</dbReference>
<name>A0A0L0QL20_VIRPA</name>
<dbReference type="GO" id="GO:0005737">
    <property type="term" value="C:cytoplasm"/>
    <property type="evidence" value="ECO:0007669"/>
    <property type="project" value="TreeGrafter"/>
</dbReference>
<dbReference type="GO" id="GO:0009228">
    <property type="term" value="P:thiamine biosynthetic process"/>
    <property type="evidence" value="ECO:0007669"/>
    <property type="project" value="UniProtKB-KW"/>
</dbReference>
<dbReference type="Proteomes" id="UP000036780">
    <property type="component" value="Unassembled WGS sequence"/>
</dbReference>
<dbReference type="SUPFAM" id="SSF51391">
    <property type="entry name" value="Thiamin phosphate synthase"/>
    <property type="match status" value="1"/>
</dbReference>
<evidence type="ECO:0000256" key="10">
    <source>
        <dbReference type="RuleBase" id="RU003826"/>
    </source>
</evidence>
<accession>A0A0L0QL20</accession>
<comment type="pathway">
    <text evidence="1 9 11">Cofactor biosynthesis; thiamine diphosphate biosynthesis; thiamine phosphate from 4-amino-2-methyl-5-diphosphomethylpyrimidine and 4-methyl-5-(2-phosphoethyl)-thiazole: step 1/1.</text>
</comment>
<comment type="caution">
    <text evidence="13">The sequence shown here is derived from an EMBL/GenBank/DDBJ whole genome shotgun (WGS) entry which is preliminary data.</text>
</comment>
<feature type="domain" description="Thiamine phosphate synthase/TenI" evidence="12">
    <location>
        <begin position="11"/>
        <end position="193"/>
    </location>
</feature>
<dbReference type="InterPro" id="IPR013785">
    <property type="entry name" value="Aldolase_TIM"/>
</dbReference>
<dbReference type="EC" id="2.5.1.3" evidence="9"/>
<evidence type="ECO:0000256" key="7">
    <source>
        <dbReference type="ARBA" id="ARBA00047851"/>
    </source>
</evidence>
<dbReference type="PANTHER" id="PTHR20857:SF15">
    <property type="entry name" value="THIAMINE-PHOSPHATE SYNTHASE"/>
    <property type="match status" value="1"/>
</dbReference>
<feature type="binding site" evidence="9">
    <location>
        <begin position="39"/>
        <end position="43"/>
    </location>
    <ligand>
        <name>4-amino-2-methyl-5-(diphosphooxymethyl)pyrimidine</name>
        <dbReference type="ChEBI" id="CHEBI:57841"/>
    </ligand>
</feature>